<organism evidence="1 2">
    <name type="scientific">Stephania japonica</name>
    <dbReference type="NCBI Taxonomy" id="461633"/>
    <lineage>
        <taxon>Eukaryota</taxon>
        <taxon>Viridiplantae</taxon>
        <taxon>Streptophyta</taxon>
        <taxon>Embryophyta</taxon>
        <taxon>Tracheophyta</taxon>
        <taxon>Spermatophyta</taxon>
        <taxon>Magnoliopsida</taxon>
        <taxon>Ranunculales</taxon>
        <taxon>Menispermaceae</taxon>
        <taxon>Menispermoideae</taxon>
        <taxon>Cissampelideae</taxon>
        <taxon>Stephania</taxon>
    </lineage>
</organism>
<gene>
    <name evidence="1" type="ORF">Sjap_012475</name>
</gene>
<comment type="caution">
    <text evidence="1">The sequence shown here is derived from an EMBL/GenBank/DDBJ whole genome shotgun (WGS) entry which is preliminary data.</text>
</comment>
<dbReference type="Proteomes" id="UP001417504">
    <property type="component" value="Unassembled WGS sequence"/>
</dbReference>
<name>A0AAP0NXN1_9MAGN</name>
<evidence type="ECO:0000313" key="2">
    <source>
        <dbReference type="Proteomes" id="UP001417504"/>
    </source>
</evidence>
<sequence>MRSSSMRALEWRNDRVFNHGEISSIDLVRACLFIAKEMRYTKDKARTVLPSCIPSLRSWCHPDKGWLMLNTNGTQNS</sequence>
<keyword evidence="2" id="KW-1185">Reference proteome</keyword>
<proteinExistence type="predicted"/>
<protein>
    <submittedName>
        <fullName evidence="1">Uncharacterized protein</fullName>
    </submittedName>
</protein>
<dbReference type="AlphaFoldDB" id="A0AAP0NXN1"/>
<evidence type="ECO:0000313" key="1">
    <source>
        <dbReference type="EMBL" id="KAK9122873.1"/>
    </source>
</evidence>
<reference evidence="1 2" key="1">
    <citation type="submission" date="2024-01" db="EMBL/GenBank/DDBJ databases">
        <title>Genome assemblies of Stephania.</title>
        <authorList>
            <person name="Yang L."/>
        </authorList>
    </citation>
    <scope>NUCLEOTIDE SEQUENCE [LARGE SCALE GENOMIC DNA]</scope>
    <source>
        <strain evidence="1">QJT</strain>
        <tissue evidence="1">Leaf</tissue>
    </source>
</reference>
<accession>A0AAP0NXN1</accession>
<dbReference type="EMBL" id="JBBNAE010000005">
    <property type="protein sequence ID" value="KAK9122873.1"/>
    <property type="molecule type" value="Genomic_DNA"/>
</dbReference>